<reference evidence="1" key="1">
    <citation type="journal article" date="2014" name="Int. J. Syst. Evol. Microbiol.">
        <title>Complete genome sequence of Corynebacterium casei LMG S-19264T (=DSM 44701T), isolated from a smear-ripened cheese.</title>
        <authorList>
            <consortium name="US DOE Joint Genome Institute (JGI-PGF)"/>
            <person name="Walter F."/>
            <person name="Albersmeier A."/>
            <person name="Kalinowski J."/>
            <person name="Ruckert C."/>
        </authorList>
    </citation>
    <scope>NUCLEOTIDE SEQUENCE</scope>
    <source>
        <strain evidence="1">JCM 3090</strain>
    </source>
</reference>
<comment type="caution">
    <text evidence="1">The sequence shown here is derived from an EMBL/GenBank/DDBJ whole genome shotgun (WGS) entry which is preliminary data.</text>
</comment>
<proteinExistence type="predicted"/>
<dbReference type="Proteomes" id="UP000649739">
    <property type="component" value="Unassembled WGS sequence"/>
</dbReference>
<accession>A0A8J3FC58</accession>
<evidence type="ECO:0000313" key="1">
    <source>
        <dbReference type="EMBL" id="GGK07442.1"/>
    </source>
</evidence>
<organism evidence="1 2">
    <name type="scientific">Pilimelia anulata</name>
    <dbReference type="NCBI Taxonomy" id="53371"/>
    <lineage>
        <taxon>Bacteria</taxon>
        <taxon>Bacillati</taxon>
        <taxon>Actinomycetota</taxon>
        <taxon>Actinomycetes</taxon>
        <taxon>Micromonosporales</taxon>
        <taxon>Micromonosporaceae</taxon>
        <taxon>Pilimelia</taxon>
    </lineage>
</organism>
<dbReference type="AlphaFoldDB" id="A0A8J3FC58"/>
<keyword evidence="2" id="KW-1185">Reference proteome</keyword>
<gene>
    <name evidence="1" type="ORF">GCM10010123_41700</name>
</gene>
<dbReference type="RefSeq" id="WP_189171895.1">
    <property type="nucleotide sequence ID" value="NZ_BMQB01000011.1"/>
</dbReference>
<reference evidence="1" key="2">
    <citation type="submission" date="2020-09" db="EMBL/GenBank/DDBJ databases">
        <authorList>
            <person name="Sun Q."/>
            <person name="Ohkuma M."/>
        </authorList>
    </citation>
    <scope>NUCLEOTIDE SEQUENCE</scope>
    <source>
        <strain evidence="1">JCM 3090</strain>
    </source>
</reference>
<evidence type="ECO:0000313" key="2">
    <source>
        <dbReference type="Proteomes" id="UP000649739"/>
    </source>
</evidence>
<sequence length="315" mass="35849">MTETLARPLDRELEQVLRTGPFSVALHLAIECRGWSLERIQQELLARGIGLSLSTLSYWRRGRSRPERPISMRAVPVLEELLKLPGGSLSALLDVPRRPRGRWLDRTVPSLPPQRLWPAPEGLNRLYAQLAVPPQDHLLRVSIHDEYRLGPDRRCRSLRTRLVVLALADRVSRCRVVYWCEEPGADRPVIGRTRYCRPGRLRADPETGFSVAELVLDRVLERGEYATLDYEIVPPPSDAVIDEYVRRHALPIREYSLSVDFDQAALPARCFKVDRRSADTHADEGEELWLGTSGTAQMVTVDAPPGLAGMRWEWE</sequence>
<protein>
    <submittedName>
        <fullName evidence="1">Uncharacterized protein</fullName>
    </submittedName>
</protein>
<name>A0A8J3FC58_9ACTN</name>
<dbReference type="EMBL" id="BMQB01000011">
    <property type="protein sequence ID" value="GGK07442.1"/>
    <property type="molecule type" value="Genomic_DNA"/>
</dbReference>